<comment type="similarity">
    <text evidence="1 2">Belongs to the phD/YefM antitoxin family.</text>
</comment>
<dbReference type="Gene3D" id="3.40.1620.10">
    <property type="entry name" value="YefM-like domain"/>
    <property type="match status" value="1"/>
</dbReference>
<proteinExistence type="inferred from homology"/>
<dbReference type="EMBL" id="CP036349">
    <property type="protein sequence ID" value="QDV71905.1"/>
    <property type="molecule type" value="Genomic_DNA"/>
</dbReference>
<dbReference type="KEGG" id="bmei:Spa11_00740"/>
<dbReference type="InterPro" id="IPR036165">
    <property type="entry name" value="YefM-like_sf"/>
</dbReference>
<comment type="function">
    <text evidence="2">Antitoxin component of a type II toxin-antitoxin (TA) system.</text>
</comment>
<dbReference type="Proteomes" id="UP000316426">
    <property type="component" value="Chromosome"/>
</dbReference>
<evidence type="ECO:0000313" key="4">
    <source>
        <dbReference type="Proteomes" id="UP000316426"/>
    </source>
</evidence>
<organism evidence="3 4">
    <name type="scientific">Botrimarina mediterranea</name>
    <dbReference type="NCBI Taxonomy" id="2528022"/>
    <lineage>
        <taxon>Bacteria</taxon>
        <taxon>Pseudomonadati</taxon>
        <taxon>Planctomycetota</taxon>
        <taxon>Planctomycetia</taxon>
        <taxon>Pirellulales</taxon>
        <taxon>Lacipirellulaceae</taxon>
        <taxon>Botrimarina</taxon>
    </lineage>
</organism>
<reference evidence="3 4" key="1">
    <citation type="submission" date="2019-02" db="EMBL/GenBank/DDBJ databases">
        <title>Deep-cultivation of Planctomycetes and their phenomic and genomic characterization uncovers novel biology.</title>
        <authorList>
            <person name="Wiegand S."/>
            <person name="Jogler M."/>
            <person name="Boedeker C."/>
            <person name="Pinto D."/>
            <person name="Vollmers J."/>
            <person name="Rivas-Marin E."/>
            <person name="Kohn T."/>
            <person name="Peeters S.H."/>
            <person name="Heuer A."/>
            <person name="Rast P."/>
            <person name="Oberbeckmann S."/>
            <person name="Bunk B."/>
            <person name="Jeske O."/>
            <person name="Meyerdierks A."/>
            <person name="Storesund J.E."/>
            <person name="Kallscheuer N."/>
            <person name="Luecker S."/>
            <person name="Lage O.M."/>
            <person name="Pohl T."/>
            <person name="Merkel B.J."/>
            <person name="Hornburger P."/>
            <person name="Mueller R.-W."/>
            <person name="Bruemmer F."/>
            <person name="Labrenz M."/>
            <person name="Spormann A.M."/>
            <person name="Op den Camp H."/>
            <person name="Overmann J."/>
            <person name="Amann R."/>
            <person name="Jetten M.S.M."/>
            <person name="Mascher T."/>
            <person name="Medema M.H."/>
            <person name="Devos D.P."/>
            <person name="Kaster A.-K."/>
            <person name="Ovreas L."/>
            <person name="Rohde M."/>
            <person name="Galperin M.Y."/>
            <person name="Jogler C."/>
        </authorList>
    </citation>
    <scope>NUCLEOTIDE SEQUENCE [LARGE SCALE GENOMIC DNA]</scope>
    <source>
        <strain evidence="3 4">Spa11</strain>
    </source>
</reference>
<dbReference type="Pfam" id="PF02604">
    <property type="entry name" value="PhdYeFM_antitox"/>
    <property type="match status" value="1"/>
</dbReference>
<protein>
    <recommendedName>
        <fullName evidence="2">Antitoxin</fullName>
    </recommendedName>
</protein>
<evidence type="ECO:0000256" key="1">
    <source>
        <dbReference type="ARBA" id="ARBA00009981"/>
    </source>
</evidence>
<gene>
    <name evidence="3" type="ORF">Spa11_00740</name>
</gene>
<evidence type="ECO:0000256" key="2">
    <source>
        <dbReference type="RuleBase" id="RU362080"/>
    </source>
</evidence>
<dbReference type="SUPFAM" id="SSF143120">
    <property type="entry name" value="YefM-like"/>
    <property type="match status" value="1"/>
</dbReference>
<dbReference type="RefSeq" id="WP_197529628.1">
    <property type="nucleotide sequence ID" value="NZ_CP036349.1"/>
</dbReference>
<sequence length="81" mass="9060">MPHTEWSIADAKSKLSEVLNLAEQEAQIITRRDRQYVVMNGDAYRRLTGAQPTLKNLILGGPSLDGVDLKRDLSPGRELEL</sequence>
<name>A0A518K2C0_9BACT</name>
<dbReference type="AlphaFoldDB" id="A0A518K2C0"/>
<evidence type="ECO:0000313" key="3">
    <source>
        <dbReference type="EMBL" id="QDV71905.1"/>
    </source>
</evidence>
<dbReference type="InterPro" id="IPR006442">
    <property type="entry name" value="Antitoxin_Phd/YefM"/>
</dbReference>
<accession>A0A518K2C0</accession>
<keyword evidence="4" id="KW-1185">Reference proteome</keyword>